<dbReference type="RefSeq" id="WP_078760996.1">
    <property type="nucleotide sequence ID" value="NZ_FUWS01000004.1"/>
</dbReference>
<dbReference type="Pfam" id="PF06386">
    <property type="entry name" value="GvpL_GvpF"/>
    <property type="match status" value="1"/>
</dbReference>
<feature type="compositionally biased region" description="Basic and acidic residues" evidence="4">
    <location>
        <begin position="165"/>
        <end position="177"/>
    </location>
</feature>
<dbReference type="InterPro" id="IPR009430">
    <property type="entry name" value="GvpL/GvpF"/>
</dbReference>
<comment type="similarity">
    <text evidence="3">Belongs to the gas vesicle GvpF/GvpL family.</text>
</comment>
<dbReference type="PANTHER" id="PTHR36852">
    <property type="entry name" value="PROTEIN GVPL 2"/>
    <property type="match status" value="1"/>
</dbReference>
<evidence type="ECO:0000256" key="3">
    <source>
        <dbReference type="ARBA" id="ARBA00035643"/>
    </source>
</evidence>
<evidence type="ECO:0000256" key="1">
    <source>
        <dbReference type="ARBA" id="ARBA00022987"/>
    </source>
</evidence>
<dbReference type="GO" id="GO:0031411">
    <property type="term" value="C:gas vesicle"/>
    <property type="evidence" value="ECO:0007669"/>
    <property type="project" value="UniProtKB-SubCell"/>
</dbReference>
<accession>A0A1T4P2Z2</accession>
<dbReference type="AlphaFoldDB" id="A0A1T4P2Z2"/>
<dbReference type="EMBL" id="FUWS01000004">
    <property type="protein sequence ID" value="SJZ85646.1"/>
    <property type="molecule type" value="Genomic_DNA"/>
</dbReference>
<evidence type="ECO:0000313" key="6">
    <source>
        <dbReference type="Proteomes" id="UP000190637"/>
    </source>
</evidence>
<dbReference type="PANTHER" id="PTHR36852:SF1">
    <property type="entry name" value="PROTEIN GVPL 2"/>
    <property type="match status" value="1"/>
</dbReference>
<proteinExistence type="inferred from homology"/>
<feature type="region of interest" description="Disordered" evidence="4">
    <location>
        <begin position="136"/>
        <end position="177"/>
    </location>
</feature>
<organism evidence="5 6">
    <name type="scientific">Marinactinospora thermotolerans DSM 45154</name>
    <dbReference type="NCBI Taxonomy" id="1122192"/>
    <lineage>
        <taxon>Bacteria</taxon>
        <taxon>Bacillati</taxon>
        <taxon>Actinomycetota</taxon>
        <taxon>Actinomycetes</taxon>
        <taxon>Streptosporangiales</taxon>
        <taxon>Nocardiopsidaceae</taxon>
        <taxon>Marinactinospora</taxon>
    </lineage>
</organism>
<keyword evidence="6" id="KW-1185">Reference proteome</keyword>
<sequence length="277" mass="30116">MSTMDQAAYAYAVARPFPAERLDGLRGVGGYPVRLVEHDDLVVAVSPVPLHEFDEQALKARLEDMDWLEAIARAHHSVVDAVGQAGAVVPLRLATVYHGEERAREALREEGWRFRAVLDRLTGRHEWGVKIYADPSAMPAPEQRPRPGAGSGGGAESPGKAYLRRRQEQRRSRDDTWRTATALVRRVEESLADLADACQQHRPQDAKLSGEPGENVLNAAYLVPDSGARRFLEVVEALRANAPTGTRIEVSGPWAPYSFTAIAEEAATAAAAHGGTG</sequence>
<reference evidence="5 6" key="1">
    <citation type="submission" date="2017-02" db="EMBL/GenBank/DDBJ databases">
        <authorList>
            <person name="Peterson S.W."/>
        </authorList>
    </citation>
    <scope>NUCLEOTIDE SEQUENCE [LARGE SCALE GENOMIC DNA]</scope>
    <source>
        <strain evidence="5 6">DSM 45154</strain>
    </source>
</reference>
<dbReference type="STRING" id="1122192.SAMN02745673_01596"/>
<evidence type="ECO:0000256" key="2">
    <source>
        <dbReference type="ARBA" id="ARBA00035108"/>
    </source>
</evidence>
<dbReference type="Proteomes" id="UP000190637">
    <property type="component" value="Unassembled WGS sequence"/>
</dbReference>
<dbReference type="OrthoDB" id="146444at2"/>
<name>A0A1T4P2Z2_9ACTN</name>
<evidence type="ECO:0000313" key="5">
    <source>
        <dbReference type="EMBL" id="SJZ85646.1"/>
    </source>
</evidence>
<dbReference type="GO" id="GO:0031412">
    <property type="term" value="P:gas vesicle organization"/>
    <property type="evidence" value="ECO:0007669"/>
    <property type="project" value="InterPro"/>
</dbReference>
<evidence type="ECO:0000256" key="4">
    <source>
        <dbReference type="SAM" id="MobiDB-lite"/>
    </source>
</evidence>
<protein>
    <submittedName>
        <fullName evidence="5">Gas vesicle synthesis protein GvpL/GvpF</fullName>
    </submittedName>
</protein>
<keyword evidence="1" id="KW-0304">Gas vesicle</keyword>
<comment type="subcellular location">
    <subcellularLocation>
        <location evidence="2">Gas vesicle</location>
    </subcellularLocation>
</comment>
<gene>
    <name evidence="5" type="ORF">SAMN02745673_01596</name>
</gene>